<dbReference type="PANTHER" id="PTHR30294:SF46">
    <property type="entry name" value="ABC TRANSPORTER PERMEASE"/>
    <property type="match status" value="1"/>
</dbReference>
<dbReference type="InterPro" id="IPR051449">
    <property type="entry name" value="ABC-2_transporter_component"/>
</dbReference>
<evidence type="ECO:0000256" key="5">
    <source>
        <dbReference type="ARBA" id="ARBA00023136"/>
    </source>
</evidence>
<evidence type="ECO:0000256" key="3">
    <source>
        <dbReference type="ARBA" id="ARBA00022692"/>
    </source>
</evidence>
<dbReference type="KEGG" id="msch:N508_001880"/>
<reference evidence="6" key="3">
    <citation type="submission" date="2022-06" db="EMBL/GenBank/DDBJ databases">
        <title>Resources to Facilitate Use of the Altered Schaedler Flora (ASF) Mouse Model to Study Microbiome Function.</title>
        <authorList>
            <person name="Proctor A."/>
            <person name="Parvinroo S."/>
            <person name="Richie T."/>
            <person name="Jia X."/>
            <person name="Lee S.T.M."/>
            <person name="Karp P.D."/>
            <person name="Paley S."/>
            <person name="Kostic A.D."/>
            <person name="Pierre J.F."/>
            <person name="Wannemuehler M.J."/>
            <person name="Phillips G.J."/>
        </authorList>
    </citation>
    <scope>NUCLEOTIDE SEQUENCE</scope>
    <source>
        <strain evidence="6">ASF457</strain>
    </source>
</reference>
<protein>
    <submittedName>
        <fullName evidence="6">Uncharacterized protein</fullName>
    </submittedName>
</protein>
<evidence type="ECO:0000313" key="7">
    <source>
        <dbReference type="Proteomes" id="UP000017429"/>
    </source>
</evidence>
<evidence type="ECO:0000313" key="6">
    <source>
        <dbReference type="EMBL" id="USF24787.1"/>
    </source>
</evidence>
<dbReference type="OrthoDB" id="9811522at2"/>
<reference evidence="6" key="1">
    <citation type="journal article" date="2014" name="Genome Announc.">
        <title>Draft genome sequences of the altered schaedler flora, a defined bacterial community from gnotobiotic mice.</title>
        <authorList>
            <person name="Wannemuehler M.J."/>
            <person name="Overstreet A.M."/>
            <person name="Ward D.V."/>
            <person name="Phillips G.J."/>
        </authorList>
    </citation>
    <scope>NUCLEOTIDE SEQUENCE</scope>
    <source>
        <strain evidence="6">ASF457</strain>
    </source>
</reference>
<dbReference type="GO" id="GO:0140359">
    <property type="term" value="F:ABC-type transporter activity"/>
    <property type="evidence" value="ECO:0007669"/>
    <property type="project" value="InterPro"/>
</dbReference>
<dbReference type="RefSeq" id="WP_023276817.1">
    <property type="nucleotide sequence ID" value="NZ_CP097562.1"/>
</dbReference>
<dbReference type="eggNOG" id="COG0842">
    <property type="taxonomic scope" value="Bacteria"/>
</dbReference>
<proteinExistence type="predicted"/>
<gene>
    <name evidence="6" type="ORF">N508_001880</name>
</gene>
<keyword evidence="7" id="KW-1185">Reference proteome</keyword>
<sequence>MKNYLSILKLEYRRIIFDMLSITIIFVGTAFYSFYYPFPYENDIVRKMPVAIVDLDKSDLSSTVVTMLNNTESLKVMQYPSMEEAKKAVYLRDVFGIIYIPDEFYKQVAKGESPTVSVFADGSYFILYSTAITAATQIVLMTAAGVKIQKMSMLGVPITDALLLQSAVNVTSKPVFNPRAGYVGFVAPAIYAIIVQQILLMVILLVHAAGYERGYGYPENTSTFTILCAKITVYMTIFAAVFSFFFTIGPMVFGIQLHNSLLEAVMFAIPYGLSIALFGITLSVFARDRDAVLLVMLMTSIPFVMLAGFIWPHWMMPDWIKYFSYLIPSTPGVTGFLYIRQMGAGITDIMPKYINLWIQVAVYTVTAVMAIRWQQKQKQFLI</sequence>
<dbReference type="PANTHER" id="PTHR30294">
    <property type="entry name" value="MEMBRANE COMPONENT OF ABC TRANSPORTER YHHJ-RELATED"/>
    <property type="match status" value="1"/>
</dbReference>
<dbReference type="AlphaFoldDB" id="V2PWM6"/>
<dbReference type="GO" id="GO:0005886">
    <property type="term" value="C:plasma membrane"/>
    <property type="evidence" value="ECO:0007669"/>
    <property type="project" value="UniProtKB-SubCell"/>
</dbReference>
<keyword evidence="5" id="KW-0472">Membrane</keyword>
<keyword evidence="4" id="KW-1133">Transmembrane helix</keyword>
<evidence type="ECO:0000256" key="4">
    <source>
        <dbReference type="ARBA" id="ARBA00022989"/>
    </source>
</evidence>
<accession>V2PWM6</accession>
<dbReference type="Pfam" id="PF12698">
    <property type="entry name" value="ABC2_membrane_3"/>
    <property type="match status" value="1"/>
</dbReference>
<dbReference type="Proteomes" id="UP000017429">
    <property type="component" value="Chromosome"/>
</dbReference>
<keyword evidence="2" id="KW-1003">Cell membrane</keyword>
<evidence type="ECO:0000256" key="1">
    <source>
        <dbReference type="ARBA" id="ARBA00004651"/>
    </source>
</evidence>
<reference evidence="6" key="2">
    <citation type="submission" date="2022-05" db="EMBL/GenBank/DDBJ databases">
        <authorList>
            <person name="Proctor A.L."/>
            <person name="Phillips G.J."/>
            <person name="Wannemuehler M.J."/>
        </authorList>
    </citation>
    <scope>NUCLEOTIDE SEQUENCE</scope>
    <source>
        <strain evidence="6">ASF457</strain>
    </source>
</reference>
<evidence type="ECO:0000256" key="2">
    <source>
        <dbReference type="ARBA" id="ARBA00022475"/>
    </source>
</evidence>
<dbReference type="InterPro" id="IPR013525">
    <property type="entry name" value="ABC2_TM"/>
</dbReference>
<comment type="subcellular location">
    <subcellularLocation>
        <location evidence="1">Cell membrane</location>
        <topology evidence="1">Multi-pass membrane protein</topology>
    </subcellularLocation>
</comment>
<name>V2PWM6_9BACT</name>
<organism evidence="6 7">
    <name type="scientific">Mucispirillum schaedleri ASF457</name>
    <dbReference type="NCBI Taxonomy" id="1379858"/>
    <lineage>
        <taxon>Bacteria</taxon>
        <taxon>Pseudomonadati</taxon>
        <taxon>Deferribacterota</taxon>
        <taxon>Deferribacteres</taxon>
        <taxon>Deferribacterales</taxon>
        <taxon>Mucispirillaceae</taxon>
        <taxon>Mucispirillum</taxon>
    </lineage>
</organism>
<keyword evidence="3" id="KW-0812">Transmembrane</keyword>
<dbReference type="EMBL" id="CP097562">
    <property type="protein sequence ID" value="USF24787.1"/>
    <property type="molecule type" value="Genomic_DNA"/>
</dbReference>
<dbReference type="Gene3D" id="3.40.1710.10">
    <property type="entry name" value="abc type-2 transporter like domain"/>
    <property type="match status" value="1"/>
</dbReference>